<dbReference type="InterPro" id="IPR016181">
    <property type="entry name" value="Acyl_CoA_acyltransferase"/>
</dbReference>
<evidence type="ECO:0000313" key="4">
    <source>
        <dbReference type="EMBL" id="AQU68930.1"/>
    </source>
</evidence>
<proteinExistence type="predicted"/>
<dbReference type="KEGG" id="snw:BBN63_24840"/>
<dbReference type="SUPFAM" id="SSF55729">
    <property type="entry name" value="Acyl-CoA N-acyltransferases (Nat)"/>
    <property type="match status" value="1"/>
</dbReference>
<feature type="domain" description="N-acetyltransferase" evidence="3">
    <location>
        <begin position="142"/>
        <end position="278"/>
    </location>
</feature>
<dbReference type="PROSITE" id="PS51186">
    <property type="entry name" value="GNAT"/>
    <property type="match status" value="1"/>
</dbReference>
<dbReference type="AlphaFoldDB" id="A0A1U9QXJ8"/>
<dbReference type="InterPro" id="IPR050832">
    <property type="entry name" value="Bact_Acetyltransf"/>
</dbReference>
<keyword evidence="2" id="KW-0012">Acyltransferase</keyword>
<dbReference type="Gene3D" id="3.40.630.30">
    <property type="match status" value="1"/>
</dbReference>
<dbReference type="Proteomes" id="UP000189677">
    <property type="component" value="Chromosome"/>
</dbReference>
<evidence type="ECO:0000313" key="5">
    <source>
        <dbReference type="Proteomes" id="UP000189677"/>
    </source>
</evidence>
<sequence>MGWQLTEDVGEFRTAADPCLAREPARSTLLLTISESFRVNGAATPVRFGYWRESDDAPVTAGFVQTPPLRPLLGPMPDRAARELVPVLRALDPSLDSVQGENACAEAFAAEWTGRRGGWRVSHQVRLFRLGELTPPDPAPAGRARIAAADDLPLLAGWMSAFAADTGQPDEDYRRATAERIVASRLWLWDVAGAPVSMASVSPVVAGQARVAPVYTPPRLRGRGYGGAVTAAVSRATRDAGAEQVLLFTDLANRTSNALYQRLGYRPLTDSQALTFEG</sequence>
<dbReference type="InterPro" id="IPR000182">
    <property type="entry name" value="GNAT_dom"/>
</dbReference>
<dbReference type="GO" id="GO:0016747">
    <property type="term" value="F:acyltransferase activity, transferring groups other than amino-acyl groups"/>
    <property type="evidence" value="ECO:0007669"/>
    <property type="project" value="InterPro"/>
</dbReference>
<organism evidence="4 5">
    <name type="scientific">Streptomyces niveus</name>
    <name type="common">Streptomyces spheroides</name>
    <dbReference type="NCBI Taxonomy" id="193462"/>
    <lineage>
        <taxon>Bacteria</taxon>
        <taxon>Bacillati</taxon>
        <taxon>Actinomycetota</taxon>
        <taxon>Actinomycetes</taxon>
        <taxon>Kitasatosporales</taxon>
        <taxon>Streptomycetaceae</taxon>
        <taxon>Streptomyces</taxon>
    </lineage>
</organism>
<protein>
    <recommendedName>
        <fullName evidence="3">N-acetyltransferase domain-containing protein</fullName>
    </recommendedName>
</protein>
<evidence type="ECO:0000256" key="1">
    <source>
        <dbReference type="ARBA" id="ARBA00022679"/>
    </source>
</evidence>
<dbReference type="EMBL" id="CP018047">
    <property type="protein sequence ID" value="AQU68930.1"/>
    <property type="molecule type" value="Genomic_DNA"/>
</dbReference>
<dbReference type="RefSeq" id="WP_078077563.1">
    <property type="nucleotide sequence ID" value="NZ_CP018047.1"/>
</dbReference>
<evidence type="ECO:0000256" key="2">
    <source>
        <dbReference type="ARBA" id="ARBA00023315"/>
    </source>
</evidence>
<evidence type="ECO:0000259" key="3">
    <source>
        <dbReference type="PROSITE" id="PS51186"/>
    </source>
</evidence>
<accession>A0A1U9QXJ8</accession>
<dbReference type="CDD" id="cd04301">
    <property type="entry name" value="NAT_SF"/>
    <property type="match status" value="1"/>
</dbReference>
<keyword evidence="1" id="KW-0808">Transferase</keyword>
<gene>
    <name evidence="4" type="ORF">BBN63_24840</name>
</gene>
<dbReference type="Pfam" id="PF00583">
    <property type="entry name" value="Acetyltransf_1"/>
    <property type="match status" value="1"/>
</dbReference>
<name>A0A1U9QXJ8_STRNV</name>
<dbReference type="OrthoDB" id="3174529at2"/>
<reference evidence="4 5" key="1">
    <citation type="submission" date="2016-11" db="EMBL/GenBank/DDBJ databases">
        <title>Complete genome sequence of Streptomyces niveus SCSIO 3406.</title>
        <authorList>
            <person name="Zhu Q."/>
            <person name="Cheng W."/>
            <person name="Song Y."/>
            <person name="Li Q."/>
            <person name="Ju J."/>
        </authorList>
    </citation>
    <scope>NUCLEOTIDE SEQUENCE [LARGE SCALE GENOMIC DNA]</scope>
    <source>
        <strain evidence="4 5">SCSIO 3406</strain>
    </source>
</reference>
<keyword evidence="5" id="KW-1185">Reference proteome</keyword>
<dbReference type="PANTHER" id="PTHR43877">
    <property type="entry name" value="AMINOALKYLPHOSPHONATE N-ACETYLTRANSFERASE-RELATED-RELATED"/>
    <property type="match status" value="1"/>
</dbReference>